<dbReference type="Pfam" id="PF00067">
    <property type="entry name" value="p450"/>
    <property type="match status" value="1"/>
</dbReference>
<dbReference type="AlphaFoldDB" id="A0A7Y7B2Z0"/>
<dbReference type="InterPro" id="IPR050196">
    <property type="entry name" value="Cytochrome_P450_Monoox"/>
</dbReference>
<dbReference type="GO" id="GO:0005506">
    <property type="term" value="F:iron ion binding"/>
    <property type="evidence" value="ECO:0007669"/>
    <property type="project" value="InterPro"/>
</dbReference>
<dbReference type="GO" id="GO:0004497">
    <property type="term" value="F:monooxygenase activity"/>
    <property type="evidence" value="ECO:0007669"/>
    <property type="project" value="UniProtKB-KW"/>
</dbReference>
<dbReference type="InterPro" id="IPR036396">
    <property type="entry name" value="Cyt_P450_sf"/>
</dbReference>
<evidence type="ECO:0000256" key="3">
    <source>
        <dbReference type="ARBA" id="ARBA00022723"/>
    </source>
</evidence>
<dbReference type="EMBL" id="JABBXF010000018">
    <property type="protein sequence ID" value="NVK78034.1"/>
    <property type="molecule type" value="Genomic_DNA"/>
</dbReference>
<dbReference type="GO" id="GO:0020037">
    <property type="term" value="F:heme binding"/>
    <property type="evidence" value="ECO:0007669"/>
    <property type="project" value="InterPro"/>
</dbReference>
<comment type="caution">
    <text evidence="10">The sequence shown here is derived from an EMBL/GenBank/DDBJ whole genome shotgun (WGS) entry which is preliminary data.</text>
</comment>
<reference evidence="10 11" key="1">
    <citation type="submission" date="2020-04" db="EMBL/GenBank/DDBJ databases">
        <title>Draft Genome Sequence of Streptomyces morookaense DSM 40503, an 8-azaguanine-producing strain.</title>
        <authorList>
            <person name="Qi J."/>
            <person name="Gao J.-M."/>
        </authorList>
    </citation>
    <scope>NUCLEOTIDE SEQUENCE [LARGE SCALE GENOMIC DNA]</scope>
    <source>
        <strain evidence="10 11">DSM 40503</strain>
    </source>
</reference>
<evidence type="ECO:0000256" key="2">
    <source>
        <dbReference type="ARBA" id="ARBA00022617"/>
    </source>
</evidence>
<dbReference type="PRINTS" id="PR00385">
    <property type="entry name" value="P450"/>
</dbReference>
<dbReference type="PANTHER" id="PTHR24291">
    <property type="entry name" value="CYTOCHROME P450 FAMILY 4"/>
    <property type="match status" value="1"/>
</dbReference>
<dbReference type="GO" id="GO:0016705">
    <property type="term" value="F:oxidoreductase activity, acting on paired donors, with incorporation or reduction of molecular oxygen"/>
    <property type="evidence" value="ECO:0007669"/>
    <property type="project" value="InterPro"/>
</dbReference>
<evidence type="ECO:0000256" key="7">
    <source>
        <dbReference type="PIRSR" id="PIRSR602401-1"/>
    </source>
</evidence>
<dbReference type="SUPFAM" id="SSF48264">
    <property type="entry name" value="Cytochrome P450"/>
    <property type="match status" value="1"/>
</dbReference>
<name>A0A7Y7B2Z0_STRMO</name>
<dbReference type="InterPro" id="IPR002401">
    <property type="entry name" value="Cyt_P450_E_grp-I"/>
</dbReference>
<sequence>MATPLQRPAGNPADSPAAHSPTGCPIDDSAGNATDIATGSPTGGPIGNPVAAPAAPGAWPVLGHTPVLMRRPLEFVTSLTAHGDVVRIRLGRLPAYAVTHPALVRHVLVDGARDFSRGRLFDKASAFLGEGLAATSGALHRSQRRVIQPAFSRQRVAACVPVMRHVAQSIVSGWVPGRTVAVDHAMNDYSLAVVTRTLLPDSLESRSGEAFQQALPVLTRGMMVRMILPEWWARLPTPGNRRFEQARRTMAELVAEAVAAQRAGRAGMLSVLLAPQEGPAEGEPGLTARQFQDHVTSIAMAGVETTGASLAWFFHELGRHPELEARVHAEVDTVLVGRPPRHEDLPRLEFTTRVILETLRRYAPWLITRRARSPVRLGAVTVPAGAEILYSPYALHHDARWHPDPYRFDPDRWLPDRCRDLPRGAFLPFGAGAHKCIGDAFALTEMTVAAAVICRHWRLRPAPGVQVRAVARAEIHPDTLPMVAERR</sequence>
<dbReference type="PROSITE" id="PS00086">
    <property type="entry name" value="CYTOCHROME_P450"/>
    <property type="match status" value="1"/>
</dbReference>
<gene>
    <name evidence="10" type="ORF">HG542_10185</name>
</gene>
<dbReference type="PANTHER" id="PTHR24291:SF50">
    <property type="entry name" value="BIFUNCTIONAL ALBAFLAVENONE MONOOXYGENASE_TERPENE SYNTHASE"/>
    <property type="match status" value="1"/>
</dbReference>
<comment type="similarity">
    <text evidence="1 8">Belongs to the cytochrome P450 family.</text>
</comment>
<evidence type="ECO:0000256" key="1">
    <source>
        <dbReference type="ARBA" id="ARBA00010617"/>
    </source>
</evidence>
<dbReference type="Gene3D" id="1.10.630.10">
    <property type="entry name" value="Cytochrome P450"/>
    <property type="match status" value="1"/>
</dbReference>
<keyword evidence="2 7" id="KW-0349">Heme</keyword>
<organism evidence="10 11">
    <name type="scientific">Streptomyces morookaense</name>
    <name type="common">Streptoverticillium morookaense</name>
    <dbReference type="NCBI Taxonomy" id="1970"/>
    <lineage>
        <taxon>Bacteria</taxon>
        <taxon>Bacillati</taxon>
        <taxon>Actinomycetota</taxon>
        <taxon>Actinomycetes</taxon>
        <taxon>Kitasatosporales</taxon>
        <taxon>Streptomycetaceae</taxon>
        <taxon>Streptomyces</taxon>
    </lineage>
</organism>
<evidence type="ECO:0000256" key="8">
    <source>
        <dbReference type="RuleBase" id="RU000461"/>
    </source>
</evidence>
<keyword evidence="6 8" id="KW-0503">Monooxygenase</keyword>
<keyword evidence="11" id="KW-1185">Reference proteome</keyword>
<protein>
    <submittedName>
        <fullName evidence="10">Cytochrome P450</fullName>
    </submittedName>
</protein>
<evidence type="ECO:0000313" key="11">
    <source>
        <dbReference type="Proteomes" id="UP000587462"/>
    </source>
</evidence>
<evidence type="ECO:0000256" key="9">
    <source>
        <dbReference type="SAM" id="MobiDB-lite"/>
    </source>
</evidence>
<dbReference type="PRINTS" id="PR00463">
    <property type="entry name" value="EP450I"/>
</dbReference>
<feature type="region of interest" description="Disordered" evidence="9">
    <location>
        <begin position="1"/>
        <end position="51"/>
    </location>
</feature>
<feature type="binding site" description="axial binding residue" evidence="7">
    <location>
        <position position="436"/>
    </location>
    <ligand>
        <name>heme</name>
        <dbReference type="ChEBI" id="CHEBI:30413"/>
    </ligand>
    <ligandPart>
        <name>Fe</name>
        <dbReference type="ChEBI" id="CHEBI:18248"/>
    </ligandPart>
</feature>
<evidence type="ECO:0000256" key="4">
    <source>
        <dbReference type="ARBA" id="ARBA00023002"/>
    </source>
</evidence>
<accession>A0A7Y7B2Z0</accession>
<keyword evidence="5 7" id="KW-0408">Iron</keyword>
<dbReference type="RefSeq" id="WP_171079840.1">
    <property type="nucleotide sequence ID" value="NZ_BNBU01000002.1"/>
</dbReference>
<dbReference type="InterPro" id="IPR017972">
    <property type="entry name" value="Cyt_P450_CS"/>
</dbReference>
<dbReference type="CDD" id="cd11049">
    <property type="entry name" value="CYP170A1-like"/>
    <property type="match status" value="1"/>
</dbReference>
<feature type="compositionally biased region" description="Polar residues" evidence="9">
    <location>
        <begin position="31"/>
        <end position="40"/>
    </location>
</feature>
<keyword evidence="4 8" id="KW-0560">Oxidoreductase</keyword>
<keyword evidence="3 7" id="KW-0479">Metal-binding</keyword>
<proteinExistence type="inferred from homology"/>
<evidence type="ECO:0000256" key="5">
    <source>
        <dbReference type="ARBA" id="ARBA00023004"/>
    </source>
</evidence>
<dbReference type="Proteomes" id="UP000587462">
    <property type="component" value="Unassembled WGS sequence"/>
</dbReference>
<evidence type="ECO:0000313" key="10">
    <source>
        <dbReference type="EMBL" id="NVK78034.1"/>
    </source>
</evidence>
<comment type="cofactor">
    <cofactor evidence="7">
        <name>heme</name>
        <dbReference type="ChEBI" id="CHEBI:30413"/>
    </cofactor>
</comment>
<evidence type="ECO:0000256" key="6">
    <source>
        <dbReference type="ARBA" id="ARBA00023033"/>
    </source>
</evidence>
<dbReference type="InterPro" id="IPR001128">
    <property type="entry name" value="Cyt_P450"/>
</dbReference>